<dbReference type="InterPro" id="IPR050077">
    <property type="entry name" value="LexA_repressor"/>
</dbReference>
<dbReference type="GO" id="GO:0003677">
    <property type="term" value="F:DNA binding"/>
    <property type="evidence" value="ECO:0007669"/>
    <property type="project" value="UniProtKB-UniRule"/>
</dbReference>
<keyword evidence="7 12" id="KW-0805">Transcription regulation</keyword>
<name>A0A2S8FVE0_9BACT</name>
<sequence>MASSQSATDQLTKRQCDVFYFIREKIQTRGYGPTVREIGEAFEISSPNGVVCHLKALERKGLISREKNMSRAIQLRAEVEEEVGLPLAGRIAAGVLHEAIGQDERVDFGTMFNRHDHFVLEVSGDSMTEAHIDDGDYVVVKQQDSARAGDIVVAETDDGDATLKYWFPEKNRIRLQPANSSMEPIYVKNAKVRGVVIGVVRKF</sequence>
<dbReference type="Pfam" id="PF01726">
    <property type="entry name" value="LexA_DNA_bind"/>
    <property type="match status" value="1"/>
</dbReference>
<keyword evidence="4 12" id="KW-0227">DNA damage</keyword>
<evidence type="ECO:0000256" key="6">
    <source>
        <dbReference type="ARBA" id="ARBA00022813"/>
    </source>
</evidence>
<dbReference type="SUPFAM" id="SSF51306">
    <property type="entry name" value="LexA/Signal peptidase"/>
    <property type="match status" value="1"/>
</dbReference>
<comment type="catalytic activity">
    <reaction evidence="12">
        <text>Hydrolysis of Ala-|-Gly bond in repressor LexA.</text>
        <dbReference type="EC" id="3.4.21.88"/>
    </reaction>
</comment>
<keyword evidence="8 12" id="KW-0238">DNA-binding</keyword>
<feature type="domain" description="LexA repressor DNA-binding" evidence="15">
    <location>
        <begin position="10"/>
        <end position="72"/>
    </location>
</feature>
<dbReference type="GO" id="GO:0006260">
    <property type="term" value="P:DNA replication"/>
    <property type="evidence" value="ECO:0007669"/>
    <property type="project" value="UniProtKB-UniRule"/>
</dbReference>
<dbReference type="InterPro" id="IPR036286">
    <property type="entry name" value="LexA/Signal_pep-like_sf"/>
</dbReference>
<dbReference type="InterPro" id="IPR006200">
    <property type="entry name" value="LexA"/>
</dbReference>
<dbReference type="InterPro" id="IPR039418">
    <property type="entry name" value="LexA-like"/>
</dbReference>
<comment type="caution">
    <text evidence="16">The sequence shown here is derived from an EMBL/GenBank/DDBJ whole genome shotgun (WGS) entry which is preliminary data.</text>
</comment>
<proteinExistence type="inferred from homology"/>
<dbReference type="InterPro" id="IPR036388">
    <property type="entry name" value="WH-like_DNA-bd_sf"/>
</dbReference>
<dbReference type="InterPro" id="IPR006199">
    <property type="entry name" value="LexA_DNA-bd_dom"/>
</dbReference>
<evidence type="ECO:0000256" key="9">
    <source>
        <dbReference type="ARBA" id="ARBA00023163"/>
    </source>
</evidence>
<feature type="DNA-binding region" description="H-T-H motif" evidence="12">
    <location>
        <begin position="35"/>
        <end position="55"/>
    </location>
</feature>
<keyword evidence="3 12" id="KW-0235">DNA replication</keyword>
<evidence type="ECO:0000256" key="5">
    <source>
        <dbReference type="ARBA" id="ARBA00022801"/>
    </source>
</evidence>
<evidence type="ECO:0000256" key="3">
    <source>
        <dbReference type="ARBA" id="ARBA00022705"/>
    </source>
</evidence>
<dbReference type="OrthoDB" id="9802364at2"/>
<keyword evidence="5 12" id="KW-0378">Hydrolase</keyword>
<evidence type="ECO:0000256" key="2">
    <source>
        <dbReference type="ARBA" id="ARBA00022491"/>
    </source>
</evidence>
<evidence type="ECO:0000256" key="8">
    <source>
        <dbReference type="ARBA" id="ARBA00023125"/>
    </source>
</evidence>
<dbReference type="GO" id="GO:0009432">
    <property type="term" value="P:SOS response"/>
    <property type="evidence" value="ECO:0007669"/>
    <property type="project" value="UniProtKB-UniRule"/>
</dbReference>
<feature type="active site" description="For autocatalytic cleavage activity" evidence="12">
    <location>
        <position position="126"/>
    </location>
</feature>
<evidence type="ECO:0000256" key="7">
    <source>
        <dbReference type="ARBA" id="ARBA00023015"/>
    </source>
</evidence>
<dbReference type="Pfam" id="PF00717">
    <property type="entry name" value="Peptidase_S24"/>
    <property type="match status" value="1"/>
</dbReference>
<keyword evidence="2 12" id="KW-0678">Repressor</keyword>
<dbReference type="PANTHER" id="PTHR33516">
    <property type="entry name" value="LEXA REPRESSOR"/>
    <property type="match status" value="1"/>
</dbReference>
<keyword evidence="9 12" id="KW-0804">Transcription</keyword>
<dbReference type="InterPro" id="IPR015927">
    <property type="entry name" value="Peptidase_S24_S26A/B/C"/>
</dbReference>
<dbReference type="Gene3D" id="1.10.10.10">
    <property type="entry name" value="Winged helix-like DNA-binding domain superfamily/Winged helix DNA-binding domain"/>
    <property type="match status" value="1"/>
</dbReference>
<dbReference type="Gene3D" id="2.10.109.10">
    <property type="entry name" value="Umud Fragment, subunit A"/>
    <property type="match status" value="1"/>
</dbReference>
<comment type="function">
    <text evidence="12">Represses a number of genes involved in the response to DNA damage (SOS response), including recA and lexA. In the presence of single-stranded DNA, RecA interacts with LexA causing an autocatalytic cleavage which disrupts the DNA-binding part of LexA, leading to derepression of the SOS regulon and eventually DNA repair.</text>
</comment>
<comment type="subunit">
    <text evidence="12">Homodimer.</text>
</comment>
<dbReference type="NCBIfam" id="TIGR00498">
    <property type="entry name" value="lexA"/>
    <property type="match status" value="1"/>
</dbReference>
<evidence type="ECO:0000259" key="14">
    <source>
        <dbReference type="Pfam" id="PF00717"/>
    </source>
</evidence>
<dbReference type="FunFam" id="1.10.10.10:FF:000009">
    <property type="entry name" value="LexA repressor"/>
    <property type="match status" value="1"/>
</dbReference>
<dbReference type="RefSeq" id="WP_105329441.1">
    <property type="nucleotide sequence ID" value="NZ_PUHY01000006.1"/>
</dbReference>
<feature type="site" description="Cleavage; by autolysis" evidence="12">
    <location>
        <begin position="93"/>
        <end position="94"/>
    </location>
</feature>
<dbReference type="AlphaFoldDB" id="A0A2S8FVE0"/>
<dbReference type="GO" id="GO:0006508">
    <property type="term" value="P:proteolysis"/>
    <property type="evidence" value="ECO:0007669"/>
    <property type="project" value="InterPro"/>
</dbReference>
<dbReference type="InterPro" id="IPR006197">
    <property type="entry name" value="Peptidase_S24_LexA"/>
</dbReference>
<dbReference type="GO" id="GO:0004252">
    <property type="term" value="F:serine-type endopeptidase activity"/>
    <property type="evidence" value="ECO:0007669"/>
    <property type="project" value="UniProtKB-UniRule"/>
</dbReference>
<dbReference type="EC" id="3.4.21.88" evidence="12"/>
<dbReference type="HAMAP" id="MF_00015">
    <property type="entry name" value="LexA"/>
    <property type="match status" value="1"/>
</dbReference>
<evidence type="ECO:0000313" key="16">
    <source>
        <dbReference type="EMBL" id="PQO36151.1"/>
    </source>
</evidence>
<evidence type="ECO:0000256" key="11">
    <source>
        <dbReference type="ARBA" id="ARBA00023236"/>
    </source>
</evidence>
<dbReference type="CDD" id="cd06529">
    <property type="entry name" value="S24_LexA-like"/>
    <property type="match status" value="1"/>
</dbReference>
<protein>
    <recommendedName>
        <fullName evidence="12">LexA repressor</fullName>
        <ecNumber evidence="12">3.4.21.88</ecNumber>
    </recommendedName>
</protein>
<evidence type="ECO:0000256" key="1">
    <source>
        <dbReference type="ARBA" id="ARBA00007484"/>
    </source>
</evidence>
<organism evidence="16 17">
    <name type="scientific">Blastopirellula marina</name>
    <dbReference type="NCBI Taxonomy" id="124"/>
    <lineage>
        <taxon>Bacteria</taxon>
        <taxon>Pseudomonadati</taxon>
        <taxon>Planctomycetota</taxon>
        <taxon>Planctomycetia</taxon>
        <taxon>Pirellulales</taxon>
        <taxon>Pirellulaceae</taxon>
        <taxon>Blastopirellula</taxon>
    </lineage>
</organism>
<dbReference type="EMBL" id="PUHY01000006">
    <property type="protein sequence ID" value="PQO36151.1"/>
    <property type="molecule type" value="Genomic_DNA"/>
</dbReference>
<dbReference type="PANTHER" id="PTHR33516:SF2">
    <property type="entry name" value="LEXA REPRESSOR-RELATED"/>
    <property type="match status" value="1"/>
</dbReference>
<keyword evidence="6 12" id="KW-0068">Autocatalytic cleavage</keyword>
<evidence type="ECO:0000259" key="15">
    <source>
        <dbReference type="Pfam" id="PF01726"/>
    </source>
</evidence>
<evidence type="ECO:0000256" key="4">
    <source>
        <dbReference type="ARBA" id="ARBA00022763"/>
    </source>
</evidence>
<dbReference type="SUPFAM" id="SSF46785">
    <property type="entry name" value="Winged helix' DNA-binding domain"/>
    <property type="match status" value="1"/>
</dbReference>
<gene>
    <name evidence="12" type="primary">lexA</name>
    <name evidence="16" type="ORF">C5Y83_09550</name>
</gene>
<dbReference type="PRINTS" id="PR00726">
    <property type="entry name" value="LEXASERPTASE"/>
</dbReference>
<dbReference type="GO" id="GO:0045892">
    <property type="term" value="P:negative regulation of DNA-templated transcription"/>
    <property type="evidence" value="ECO:0007669"/>
    <property type="project" value="UniProtKB-UniRule"/>
</dbReference>
<comment type="similarity">
    <text evidence="1 12 13">Belongs to the peptidase S24 family.</text>
</comment>
<reference evidence="16 17" key="1">
    <citation type="submission" date="2018-02" db="EMBL/GenBank/DDBJ databases">
        <title>Comparative genomes isolates from brazilian mangrove.</title>
        <authorList>
            <person name="Araujo J.E."/>
            <person name="Taketani R.G."/>
            <person name="Silva M.C.P."/>
            <person name="Loureco M.V."/>
            <person name="Andreote F.D."/>
        </authorList>
    </citation>
    <scope>NUCLEOTIDE SEQUENCE [LARGE SCALE GENOMIC DNA]</scope>
    <source>
        <strain evidence="16 17">Hex-1 MGV</strain>
    </source>
</reference>
<keyword evidence="10 12" id="KW-0234">DNA repair</keyword>
<feature type="active site" description="For autocatalytic cleavage activity" evidence="12">
    <location>
        <position position="164"/>
    </location>
</feature>
<dbReference type="Proteomes" id="UP000238322">
    <property type="component" value="Unassembled WGS sequence"/>
</dbReference>
<evidence type="ECO:0000256" key="10">
    <source>
        <dbReference type="ARBA" id="ARBA00023204"/>
    </source>
</evidence>
<evidence type="ECO:0000313" key="17">
    <source>
        <dbReference type="Proteomes" id="UP000238322"/>
    </source>
</evidence>
<dbReference type="InterPro" id="IPR036390">
    <property type="entry name" value="WH_DNA-bd_sf"/>
</dbReference>
<feature type="domain" description="Peptidase S24/S26A/S26B/S26C" evidence="14">
    <location>
        <begin position="86"/>
        <end position="197"/>
    </location>
</feature>
<evidence type="ECO:0000256" key="12">
    <source>
        <dbReference type="HAMAP-Rule" id="MF_00015"/>
    </source>
</evidence>
<evidence type="ECO:0000256" key="13">
    <source>
        <dbReference type="RuleBase" id="RU003991"/>
    </source>
</evidence>
<accession>A0A2S8FVE0</accession>
<dbReference type="GO" id="GO:0006281">
    <property type="term" value="P:DNA repair"/>
    <property type="evidence" value="ECO:0007669"/>
    <property type="project" value="UniProtKB-UniRule"/>
</dbReference>
<keyword evidence="11 12" id="KW-0742">SOS response</keyword>